<dbReference type="Proteomes" id="UP000308671">
    <property type="component" value="Unassembled WGS sequence"/>
</dbReference>
<proteinExistence type="predicted"/>
<gene>
    <name evidence="4" type="ORF">BGAL_0169g00210</name>
</gene>
<evidence type="ECO:0000313" key="4">
    <source>
        <dbReference type="EMBL" id="THV50018.1"/>
    </source>
</evidence>
<keyword evidence="5" id="KW-1185">Reference proteome</keyword>
<dbReference type="OrthoDB" id="5347452at2759"/>
<reference evidence="4 5" key="1">
    <citation type="submission" date="2017-12" db="EMBL/GenBank/DDBJ databases">
        <title>Comparative genomics of Botrytis spp.</title>
        <authorList>
            <person name="Valero-Jimenez C.A."/>
            <person name="Tapia P."/>
            <person name="Veloso J."/>
            <person name="Silva-Moreno E."/>
            <person name="Staats M."/>
            <person name="Valdes J.H."/>
            <person name="Van Kan J.A.L."/>
        </authorList>
    </citation>
    <scope>NUCLEOTIDE SEQUENCE [LARGE SCALE GENOMIC DNA]</scope>
    <source>
        <strain evidence="4 5">MUCL435</strain>
    </source>
</reference>
<keyword evidence="2" id="KW-0812">Transmembrane</keyword>
<feature type="chain" id="PRO_5020828558" description="Mid2 domain-containing protein" evidence="3">
    <location>
        <begin position="19"/>
        <end position="413"/>
    </location>
</feature>
<keyword evidence="3" id="KW-0732">Signal</keyword>
<evidence type="ECO:0000256" key="2">
    <source>
        <dbReference type="SAM" id="Phobius"/>
    </source>
</evidence>
<name>A0A4S8QXF8_9HELO</name>
<feature type="region of interest" description="Disordered" evidence="1">
    <location>
        <begin position="281"/>
        <end position="319"/>
    </location>
</feature>
<feature type="region of interest" description="Disordered" evidence="1">
    <location>
        <begin position="216"/>
        <end position="237"/>
    </location>
</feature>
<keyword evidence="2" id="KW-0472">Membrane</keyword>
<dbReference type="EMBL" id="PQXL01000169">
    <property type="protein sequence ID" value="THV50018.1"/>
    <property type="molecule type" value="Genomic_DNA"/>
</dbReference>
<sequence length="413" mass="43405">MIFSLFLVGSSLLPAILAKALPWTPAVQTSTANNRAPVQGGWSPSTTAAPDNALKVLDLLKRQTTANNTCGYYNGIQSEPYTCSGAGYCAHNSYSAVGCCTGDINSCDIFTACIDYSSSSALCALADGLTGCCNDSDFPYCATFLWNNPQRSMYRCVTSPAFYLMSDYPITGTASTTVASSVTLSRSVASVASSIQSGDDAQDVSSASRSSVTSASARSSVTSAGSRSSASSSSLATPFATTTTHKKSGVPLGAIIGGAVGGVAVIALLIFAIVFFVRKKKSNPSKPQPPPQVSTTLPNNPYQGPSPNSPPPFYDNRTSIAKPAYPEQHTTELANNVYIPPAIPEYYQPPKDDVSVSPNSNTHRFSNSQIYSDPGHQYSELDATALDPLNGNRVELGSEPRRPSHGTEVSPIR</sequence>
<feature type="region of interest" description="Disordered" evidence="1">
    <location>
        <begin position="349"/>
        <end position="413"/>
    </location>
</feature>
<feature type="compositionally biased region" description="Polar residues" evidence="1">
    <location>
        <begin position="356"/>
        <end position="371"/>
    </location>
</feature>
<comment type="caution">
    <text evidence="4">The sequence shown here is derived from an EMBL/GenBank/DDBJ whole genome shotgun (WGS) entry which is preliminary data.</text>
</comment>
<evidence type="ECO:0008006" key="6">
    <source>
        <dbReference type="Google" id="ProtNLM"/>
    </source>
</evidence>
<feature type="transmembrane region" description="Helical" evidence="2">
    <location>
        <begin position="252"/>
        <end position="277"/>
    </location>
</feature>
<evidence type="ECO:0000256" key="1">
    <source>
        <dbReference type="SAM" id="MobiDB-lite"/>
    </source>
</evidence>
<organism evidence="4 5">
    <name type="scientific">Botrytis galanthina</name>
    <dbReference type="NCBI Taxonomy" id="278940"/>
    <lineage>
        <taxon>Eukaryota</taxon>
        <taxon>Fungi</taxon>
        <taxon>Dikarya</taxon>
        <taxon>Ascomycota</taxon>
        <taxon>Pezizomycotina</taxon>
        <taxon>Leotiomycetes</taxon>
        <taxon>Helotiales</taxon>
        <taxon>Sclerotiniaceae</taxon>
        <taxon>Botrytis</taxon>
    </lineage>
</organism>
<dbReference type="AlphaFoldDB" id="A0A4S8QXF8"/>
<accession>A0A4S8QXF8</accession>
<evidence type="ECO:0000256" key="3">
    <source>
        <dbReference type="SAM" id="SignalP"/>
    </source>
</evidence>
<evidence type="ECO:0000313" key="5">
    <source>
        <dbReference type="Proteomes" id="UP000308671"/>
    </source>
</evidence>
<keyword evidence="2" id="KW-1133">Transmembrane helix</keyword>
<protein>
    <recommendedName>
        <fullName evidence="6">Mid2 domain-containing protein</fullName>
    </recommendedName>
</protein>
<feature type="signal peptide" evidence="3">
    <location>
        <begin position="1"/>
        <end position="18"/>
    </location>
</feature>